<dbReference type="OrthoDB" id="1721126at2759"/>
<dbReference type="InParanoid" id="I2H5X9"/>
<dbReference type="InterPro" id="IPR028161">
    <property type="entry name" value="Met8-like"/>
</dbReference>
<dbReference type="Pfam" id="PF14823">
    <property type="entry name" value="Sirohm_synth_C"/>
    <property type="match status" value="1"/>
</dbReference>
<keyword evidence="4" id="KW-0520">NAD</keyword>
<protein>
    <recommendedName>
        <fullName evidence="2">precorrin-2 dehydrogenase</fullName>
        <ecNumber evidence="2">1.3.1.76</ecNumber>
    </recommendedName>
</protein>
<dbReference type="PANTHER" id="PTHR35330">
    <property type="entry name" value="SIROHEME BIOSYNTHESIS PROTEIN MET8"/>
    <property type="match status" value="1"/>
</dbReference>
<dbReference type="Gene3D" id="1.10.3280.10">
    <property type="entry name" value="Siroheme synthase, domain 3"/>
    <property type="match status" value="1"/>
</dbReference>
<keyword evidence="5" id="KW-0627">Porphyrin biosynthesis</keyword>
<proteinExistence type="predicted"/>
<dbReference type="Pfam" id="PF13241">
    <property type="entry name" value="NAD_binding_7"/>
    <property type="match status" value="1"/>
</dbReference>
<dbReference type="OMA" id="PTGCKLT"/>
<dbReference type="SUPFAM" id="SSF51735">
    <property type="entry name" value="NAD(P)-binding Rossmann-fold domains"/>
    <property type="match status" value="1"/>
</dbReference>
<dbReference type="InterPro" id="IPR028162">
    <property type="entry name" value="Met8_C"/>
</dbReference>
<keyword evidence="3" id="KW-0560">Oxidoreductase</keyword>
<dbReference type="SUPFAM" id="SSF75615">
    <property type="entry name" value="Siroheme synthase middle domains-like"/>
    <property type="match status" value="1"/>
</dbReference>
<dbReference type="EMBL" id="HE806321">
    <property type="protein sequence ID" value="CCH61781.1"/>
    <property type="molecule type" value="Genomic_DNA"/>
</dbReference>
<dbReference type="KEGG" id="tbl:TBLA_0F02410"/>
<dbReference type="InterPro" id="IPR036291">
    <property type="entry name" value="NAD(P)-bd_dom_sf"/>
</dbReference>
<evidence type="ECO:0000313" key="8">
    <source>
        <dbReference type="Proteomes" id="UP000002866"/>
    </source>
</evidence>
<dbReference type="EC" id="1.3.1.76" evidence="2"/>
<dbReference type="Proteomes" id="UP000002866">
    <property type="component" value="Chromosome 6"/>
</dbReference>
<dbReference type="GO" id="GO:0019354">
    <property type="term" value="P:siroheme biosynthetic process"/>
    <property type="evidence" value="ECO:0007669"/>
    <property type="project" value="UniProtKB-UniPathway"/>
</dbReference>
<keyword evidence="8" id="KW-1185">Reference proteome</keyword>
<comment type="pathway">
    <text evidence="1">Porphyrin-containing compound metabolism; siroheme biosynthesis; sirohydrochlorin from precorrin-2: step 1/1.</text>
</comment>
<dbReference type="STRING" id="1071380.I2H5X9"/>
<dbReference type="GeneID" id="14496890"/>
<name>I2H5X9_HENB6</name>
<dbReference type="eggNOG" id="ENOG502RYIW">
    <property type="taxonomic scope" value="Eukaryota"/>
</dbReference>
<evidence type="ECO:0000256" key="5">
    <source>
        <dbReference type="ARBA" id="ARBA00023244"/>
    </source>
</evidence>
<accession>I2H5X9</accession>
<dbReference type="UniPathway" id="UPA00262">
    <property type="reaction ID" value="UER00222"/>
</dbReference>
<evidence type="ECO:0000256" key="4">
    <source>
        <dbReference type="ARBA" id="ARBA00023027"/>
    </source>
</evidence>
<dbReference type="FunCoup" id="I2H5X9">
    <property type="interactions" value="117"/>
</dbReference>
<organism evidence="7 8">
    <name type="scientific">Henningerozyma blattae (strain ATCC 34711 / CBS 6284 / DSM 70876 / NBRC 10599 / NRRL Y-10934 / UCD 77-7)</name>
    <name type="common">Yeast</name>
    <name type="synonym">Tetrapisispora blattae</name>
    <dbReference type="NCBI Taxonomy" id="1071380"/>
    <lineage>
        <taxon>Eukaryota</taxon>
        <taxon>Fungi</taxon>
        <taxon>Dikarya</taxon>
        <taxon>Ascomycota</taxon>
        <taxon>Saccharomycotina</taxon>
        <taxon>Saccharomycetes</taxon>
        <taxon>Saccharomycetales</taxon>
        <taxon>Saccharomycetaceae</taxon>
        <taxon>Henningerozyma</taxon>
    </lineage>
</organism>
<gene>
    <name evidence="7" type="primary">TBLA0F02410</name>
    <name evidence="7" type="ORF">TBLA_0F02410</name>
</gene>
<evidence type="ECO:0000256" key="2">
    <source>
        <dbReference type="ARBA" id="ARBA00012400"/>
    </source>
</evidence>
<sequence length="265" mass="28805">MSAAPPSPPPHVSAQSLPLAHRLAGKKVLLIGAGSVAHTRLLKLIPTGARVTLISDRVSPAVQRDFLDKGLVARHVAEPWDRAKAAARDPMRGYHLVLITLPRSNQQLSRDIYAFYKCHHGEQQLVNVADEPGLCDFYFGADLVLACEKTPQHAITLSVCSGGGAPRFAALLRDYIQAVLDPMQSTLLAGFAQLSSLRAAIRALPSPESARDIGHRMRWVRHVTDALGLARASRLDVARAVGLYRDTEIGEKQLPGEEEIARLLT</sequence>
<evidence type="ECO:0000259" key="6">
    <source>
        <dbReference type="Pfam" id="PF14823"/>
    </source>
</evidence>
<dbReference type="GO" id="GO:0004325">
    <property type="term" value="F:ferrochelatase activity"/>
    <property type="evidence" value="ECO:0007669"/>
    <property type="project" value="EnsemblFungi"/>
</dbReference>
<feature type="domain" description="Siroheme biosynthesis protein Met8 C-terminal" evidence="6">
    <location>
        <begin position="193"/>
        <end position="245"/>
    </location>
</feature>
<evidence type="ECO:0000256" key="3">
    <source>
        <dbReference type="ARBA" id="ARBA00023002"/>
    </source>
</evidence>
<dbReference type="RefSeq" id="XP_004181300.1">
    <property type="nucleotide sequence ID" value="XM_004181252.1"/>
</dbReference>
<reference evidence="7 8" key="1">
    <citation type="journal article" date="2011" name="Proc. Natl. Acad. Sci. U.S.A.">
        <title>Evolutionary erosion of yeast sex chromosomes by mating-type switching accidents.</title>
        <authorList>
            <person name="Gordon J.L."/>
            <person name="Armisen D."/>
            <person name="Proux-Wera E."/>
            <person name="Oheigeartaigh S.S."/>
            <person name="Byrne K.P."/>
            <person name="Wolfe K.H."/>
        </authorList>
    </citation>
    <scope>NUCLEOTIDE SEQUENCE [LARGE SCALE GENOMIC DNA]</scope>
    <source>
        <strain evidence="8">ATCC 34711 / CBS 6284 / DSM 70876 / NBRC 10599 / NRRL Y-10934 / UCD 77-7</strain>
    </source>
</reference>
<dbReference type="HOGENOM" id="CLU_011276_8_5_1"/>
<evidence type="ECO:0000256" key="1">
    <source>
        <dbReference type="ARBA" id="ARBA00005010"/>
    </source>
</evidence>
<dbReference type="AlphaFoldDB" id="I2H5X9"/>
<dbReference type="GO" id="GO:0043115">
    <property type="term" value="F:precorrin-2 dehydrogenase activity"/>
    <property type="evidence" value="ECO:0007669"/>
    <property type="project" value="UniProtKB-EC"/>
</dbReference>
<dbReference type="Gene3D" id="3.40.50.720">
    <property type="entry name" value="NAD(P)-binding Rossmann-like Domain"/>
    <property type="match status" value="1"/>
</dbReference>
<dbReference type="GO" id="GO:0000103">
    <property type="term" value="P:sulfate assimilation"/>
    <property type="evidence" value="ECO:0007669"/>
    <property type="project" value="EnsemblFungi"/>
</dbReference>
<evidence type="ECO:0000313" key="7">
    <source>
        <dbReference type="EMBL" id="CCH61781.1"/>
    </source>
</evidence>
<dbReference type="PANTHER" id="PTHR35330:SF1">
    <property type="entry name" value="SIROHEME BIOSYNTHESIS PROTEIN MET8"/>
    <property type="match status" value="1"/>
</dbReference>